<dbReference type="OrthoDB" id="2608048at2"/>
<dbReference type="Proteomes" id="UP000426246">
    <property type="component" value="Chromosome"/>
</dbReference>
<reference evidence="2" key="1">
    <citation type="submission" date="2018-11" db="EMBL/GenBank/DDBJ databases">
        <title>Complete genome sequence of Paenibacillus sp. ML311-T8.</title>
        <authorList>
            <person name="Nam Y.-D."/>
            <person name="Kang J."/>
            <person name="Chung W.-H."/>
            <person name="Park Y.S."/>
        </authorList>
    </citation>
    <scope>NUCLEOTIDE SEQUENCE [LARGE SCALE GENOMIC DNA]</scope>
    <source>
        <strain evidence="2">ML311-T8</strain>
    </source>
</reference>
<name>A0A6B8RUA4_9BACL</name>
<evidence type="ECO:0000313" key="2">
    <source>
        <dbReference type="Proteomes" id="UP000426246"/>
    </source>
</evidence>
<accession>A0A6B8RUA4</accession>
<proteinExistence type="predicted"/>
<sequence length="113" mass="12802">MTSEQIKASFETYDIQLSEPKGLNPGNVFLMDLNNGTPETYTINENQLISIYVYSSNKEVKKGLKDFEDKTATASVVIHSKYEIANALLFYVKEDAFKDERVEEIVKGLLVTK</sequence>
<gene>
    <name evidence="1" type="ORF">EHS13_16845</name>
</gene>
<dbReference type="KEGG" id="ppsc:EHS13_16845"/>
<protein>
    <submittedName>
        <fullName evidence="1">Uncharacterized protein</fullName>
    </submittedName>
</protein>
<organism evidence="1 2">
    <name type="scientific">Paenibacillus psychroresistens</name>
    <dbReference type="NCBI Taxonomy" id="1778678"/>
    <lineage>
        <taxon>Bacteria</taxon>
        <taxon>Bacillati</taxon>
        <taxon>Bacillota</taxon>
        <taxon>Bacilli</taxon>
        <taxon>Bacillales</taxon>
        <taxon>Paenibacillaceae</taxon>
        <taxon>Paenibacillus</taxon>
    </lineage>
</organism>
<evidence type="ECO:0000313" key="1">
    <source>
        <dbReference type="EMBL" id="QGR00131.1"/>
    </source>
</evidence>
<keyword evidence="2" id="KW-1185">Reference proteome</keyword>
<dbReference type="AlphaFoldDB" id="A0A6B8RUA4"/>
<dbReference type="EMBL" id="CP034235">
    <property type="protein sequence ID" value="QGR00131.1"/>
    <property type="molecule type" value="Genomic_DNA"/>
</dbReference>